<feature type="compositionally biased region" description="Polar residues" evidence="1">
    <location>
        <begin position="121"/>
        <end position="142"/>
    </location>
</feature>
<dbReference type="Proteomes" id="UP001153069">
    <property type="component" value="Unassembled WGS sequence"/>
</dbReference>
<evidence type="ECO:0000256" key="1">
    <source>
        <dbReference type="SAM" id="MobiDB-lite"/>
    </source>
</evidence>
<reference evidence="2" key="1">
    <citation type="submission" date="2020-06" db="EMBL/GenBank/DDBJ databases">
        <authorList>
            <consortium name="Plant Systems Biology data submission"/>
        </authorList>
    </citation>
    <scope>NUCLEOTIDE SEQUENCE</scope>
    <source>
        <strain evidence="2">D6</strain>
    </source>
</reference>
<accession>A0A9N8H8F5</accession>
<organism evidence="2 3">
    <name type="scientific">Seminavis robusta</name>
    <dbReference type="NCBI Taxonomy" id="568900"/>
    <lineage>
        <taxon>Eukaryota</taxon>
        <taxon>Sar</taxon>
        <taxon>Stramenopiles</taxon>
        <taxon>Ochrophyta</taxon>
        <taxon>Bacillariophyta</taxon>
        <taxon>Bacillariophyceae</taxon>
        <taxon>Bacillariophycidae</taxon>
        <taxon>Naviculales</taxon>
        <taxon>Naviculaceae</taxon>
        <taxon>Seminavis</taxon>
    </lineage>
</organism>
<dbReference type="AlphaFoldDB" id="A0A9N8H8F5"/>
<comment type="caution">
    <text evidence="2">The sequence shown here is derived from an EMBL/GenBank/DDBJ whole genome shotgun (WGS) entry which is preliminary data.</text>
</comment>
<evidence type="ECO:0000313" key="2">
    <source>
        <dbReference type="EMBL" id="CAB9500713.1"/>
    </source>
</evidence>
<sequence>MSIPKYVYVPTPWCIPQESGDPAPAIPLRILTNQGSDRWSDHGAGPQTCSLSTLPPTLPVRQSDLAEARYPPSNPPLRRPRYDNCLSMLSTDQHLQPLVSHEDSFDAPPRQPSRRCIGDDLTSQKSSQEATPSQNPSQSKCQRNIKHSLEYARAA</sequence>
<name>A0A9N8H8F5_9STRA</name>
<proteinExistence type="predicted"/>
<evidence type="ECO:0000313" key="3">
    <source>
        <dbReference type="Proteomes" id="UP001153069"/>
    </source>
</evidence>
<gene>
    <name evidence="2" type="ORF">SEMRO_90_G047320.1</name>
</gene>
<dbReference type="EMBL" id="CAICTM010000089">
    <property type="protein sequence ID" value="CAB9500713.1"/>
    <property type="molecule type" value="Genomic_DNA"/>
</dbReference>
<keyword evidence="3" id="KW-1185">Reference proteome</keyword>
<feature type="region of interest" description="Disordered" evidence="1">
    <location>
        <begin position="32"/>
        <end position="155"/>
    </location>
</feature>
<protein>
    <submittedName>
        <fullName evidence="2">Uncharacterized protein</fullName>
    </submittedName>
</protein>